<dbReference type="Pfam" id="PF09559">
    <property type="entry name" value="Cas6"/>
    <property type="match status" value="1"/>
</dbReference>
<protein>
    <submittedName>
        <fullName evidence="1">Putative CRISPR-associated protein Cas6, subtype MYXAN</fullName>
    </submittedName>
</protein>
<sequence>MYPLAGKSLTIGIHKIQLSIPAIRILQPYSVLKSRITVIKGFSEPETFLEAAQKQLNAREISGRVILLQDPKGNPKRNTIKIKRFTIVGFGLKVEGLNEKDSLELQVTGLGGKRRMGCGVFYGDSNKVESKAS</sequence>
<gene>
    <name evidence="1" type="ORF">LEP1GSC037_0254</name>
</gene>
<dbReference type="InterPro" id="IPR014174">
    <property type="entry name" value="CRISPR-assoc_prot_Cas6/Cmx6"/>
</dbReference>
<proteinExistence type="predicted"/>
<dbReference type="NCBIfam" id="TIGR02807">
    <property type="entry name" value="cas6_cmx6"/>
    <property type="match status" value="1"/>
</dbReference>
<dbReference type="Proteomes" id="UP000012128">
    <property type="component" value="Unassembled WGS sequence"/>
</dbReference>
<name>M6G766_LEPIR</name>
<accession>M6G766</accession>
<evidence type="ECO:0000313" key="1">
    <source>
        <dbReference type="EMBL" id="EMM80843.1"/>
    </source>
</evidence>
<evidence type="ECO:0000313" key="2">
    <source>
        <dbReference type="Proteomes" id="UP000012128"/>
    </source>
</evidence>
<reference evidence="1 2" key="1">
    <citation type="submission" date="2013-01" db="EMBL/GenBank/DDBJ databases">
        <authorList>
            <person name="Harkins D.M."/>
            <person name="Durkin A.S."/>
            <person name="Brinkac L.M."/>
            <person name="Haft D.H."/>
            <person name="Selengut J.D."/>
            <person name="Sanka R."/>
            <person name="DePew J."/>
            <person name="Purushe J."/>
            <person name="Hospenthal D.R."/>
            <person name="Murray C.K."/>
            <person name="Pimentel G."/>
            <person name="Wasfy M."/>
            <person name="Parker T."/>
            <person name="Miller R.S."/>
            <person name="Vinetz J.M."/>
            <person name="Sutton G.G."/>
            <person name="Nierman W.C."/>
            <person name="Fouts D.E."/>
        </authorList>
    </citation>
    <scope>NUCLEOTIDE SEQUENCE [LARGE SCALE GENOMIC DNA]</scope>
    <source>
        <strain evidence="1 2">2006001854</strain>
    </source>
</reference>
<comment type="caution">
    <text evidence="1">The sequence shown here is derived from an EMBL/GenBank/DDBJ whole genome shotgun (WGS) entry which is preliminary data.</text>
</comment>
<organism evidence="1 2">
    <name type="scientific">Leptospira interrogans str. 2006001854</name>
    <dbReference type="NCBI Taxonomy" id="1001590"/>
    <lineage>
        <taxon>Bacteria</taxon>
        <taxon>Pseudomonadati</taxon>
        <taxon>Spirochaetota</taxon>
        <taxon>Spirochaetia</taxon>
        <taxon>Leptospirales</taxon>
        <taxon>Leptospiraceae</taxon>
        <taxon>Leptospira</taxon>
    </lineage>
</organism>
<dbReference type="AlphaFoldDB" id="M6G766"/>
<dbReference type="EMBL" id="AFLW02000163">
    <property type="protein sequence ID" value="EMM80843.1"/>
    <property type="molecule type" value="Genomic_DNA"/>
</dbReference>